<dbReference type="AlphaFoldDB" id="A0A060RAM6"/>
<evidence type="ECO:0000313" key="2">
    <source>
        <dbReference type="Proteomes" id="UP000027616"/>
    </source>
</evidence>
<dbReference type="STRING" id="1433126.BN938_0318"/>
<protein>
    <submittedName>
        <fullName evidence="1">TPR-repeat-containing protein</fullName>
    </submittedName>
</protein>
<gene>
    <name evidence="1" type="ORF">BN938_0318</name>
</gene>
<dbReference type="Proteomes" id="UP000027616">
    <property type="component" value="Chromosome I"/>
</dbReference>
<reference evidence="1 2" key="1">
    <citation type="journal article" date="2015" name="Genome Announc.">
        <title>Complete Genome Sequence of the Novel Leech Symbiont Mucinivorans hirudinis M3T.</title>
        <authorList>
            <person name="Nelson M.C."/>
            <person name="Bomar L."/>
            <person name="Graf J."/>
        </authorList>
    </citation>
    <scope>NUCLEOTIDE SEQUENCE [LARGE SCALE GENOMIC DNA]</scope>
    <source>
        <strain evidence="2">M3</strain>
    </source>
</reference>
<dbReference type="SUPFAM" id="SSF48452">
    <property type="entry name" value="TPR-like"/>
    <property type="match status" value="1"/>
</dbReference>
<organism evidence="1 2">
    <name type="scientific">Mucinivorans hirudinis</name>
    <dbReference type="NCBI Taxonomy" id="1433126"/>
    <lineage>
        <taxon>Bacteria</taxon>
        <taxon>Pseudomonadati</taxon>
        <taxon>Bacteroidota</taxon>
        <taxon>Bacteroidia</taxon>
        <taxon>Bacteroidales</taxon>
        <taxon>Rikenellaceae</taxon>
        <taxon>Mucinivorans</taxon>
    </lineage>
</organism>
<proteinExistence type="predicted"/>
<dbReference type="HOGENOM" id="CLU_686359_0_0_10"/>
<dbReference type="Gene3D" id="1.25.40.10">
    <property type="entry name" value="Tetratricopeptide repeat domain"/>
    <property type="match status" value="1"/>
</dbReference>
<dbReference type="PROSITE" id="PS51257">
    <property type="entry name" value="PROKAR_LIPOPROTEIN"/>
    <property type="match status" value="1"/>
</dbReference>
<accession>A0A060RAM6</accession>
<sequence length="368" mass="42815">MRNIVFFYLFLLLGCTNPQITAELEKVDELMSNHPDSAYALIRSINPDDIHGRADKAFYALLYTQAQYKSYESFDSDSLISIAVEHYSNNANDEKYSRSLMYKGAVMADLGYDHQAMDYYKKAEKNTDTSDYITLGLLNFRIGELYQNSYVENNEYVYKYKQSLFYFKKANHLDYQLYCLSRLGKLYRLIDIDSALKYQYAAIDMAERVYDSQSSSHNRSLLSGSYYLKKDYRKSKDLALYVLRENSDVIVNEICYHNIVRSYANLGLLDSALCYFSKIVPNASPEGLVAFFSTRLEIEKAKKDYESSFNTHIKASQIADSLMKVSRQADLFKIEKEFDKRNSESENTLLRLKNRDNIFIIITDRQKS</sequence>
<dbReference type="InterPro" id="IPR011990">
    <property type="entry name" value="TPR-like_helical_dom_sf"/>
</dbReference>
<dbReference type="OrthoDB" id="1046362at2"/>
<dbReference type="eggNOG" id="COG0457">
    <property type="taxonomic scope" value="Bacteria"/>
</dbReference>
<evidence type="ECO:0000313" key="1">
    <source>
        <dbReference type="EMBL" id="CDN30424.1"/>
    </source>
</evidence>
<dbReference type="EMBL" id="HG934468">
    <property type="protein sequence ID" value="CDN30424.1"/>
    <property type="molecule type" value="Genomic_DNA"/>
</dbReference>
<keyword evidence="2" id="KW-1185">Reference proteome</keyword>
<name>A0A060RAM6_9BACT</name>
<dbReference type="KEGG" id="rbc:BN938_0318"/>